<keyword evidence="2" id="KW-1185">Reference proteome</keyword>
<gene>
    <name evidence="1" type="ORF">EI981_21010</name>
</gene>
<dbReference type="RefSeq" id="WP_127001560.1">
    <property type="nucleotide sequence ID" value="NZ_CP034346.1"/>
</dbReference>
<dbReference type="OrthoDB" id="2382349at2"/>
<dbReference type="EMBL" id="CP034346">
    <property type="protein sequence ID" value="AZS16696.1"/>
    <property type="molecule type" value="Genomic_DNA"/>
</dbReference>
<name>A0A3S9V2G0_9BACL</name>
<dbReference type="AlphaFoldDB" id="A0A3S9V2G0"/>
<protein>
    <recommendedName>
        <fullName evidence="3">Spore coat protein</fullName>
    </recommendedName>
</protein>
<accession>A0A3S9V2G0</accession>
<dbReference type="Proteomes" id="UP000270678">
    <property type="component" value="Chromosome"/>
</dbReference>
<evidence type="ECO:0000313" key="1">
    <source>
        <dbReference type="EMBL" id="AZS16696.1"/>
    </source>
</evidence>
<reference evidence="2" key="1">
    <citation type="submission" date="2018-12" db="EMBL/GenBank/DDBJ databases">
        <title>Complete genome sequence of Paenibacillus sp. MBLB1234.</title>
        <authorList>
            <person name="Nam Y.-D."/>
            <person name="Kang J."/>
            <person name="Chung W.-H."/>
            <person name="Park Y.S."/>
        </authorList>
    </citation>
    <scope>NUCLEOTIDE SEQUENCE [LARGE SCALE GENOMIC DNA]</scope>
    <source>
        <strain evidence="2">MBLB1234</strain>
    </source>
</reference>
<dbReference type="KEGG" id="plut:EI981_21010"/>
<evidence type="ECO:0008006" key="3">
    <source>
        <dbReference type="Google" id="ProtNLM"/>
    </source>
</evidence>
<evidence type="ECO:0000313" key="2">
    <source>
        <dbReference type="Proteomes" id="UP000270678"/>
    </source>
</evidence>
<sequence>MNNMQMKPLSGKELDYIADSLSNENMLIKLYATARSVSANAQISQVIDQHLQVHEQHTHQMIEMLKQHQQMAPTQSH</sequence>
<proteinExistence type="predicted"/>
<organism evidence="1 2">
    <name type="scientific">Paenibacillus lutimineralis</name>
    <dbReference type="NCBI Taxonomy" id="2707005"/>
    <lineage>
        <taxon>Bacteria</taxon>
        <taxon>Bacillati</taxon>
        <taxon>Bacillota</taxon>
        <taxon>Bacilli</taxon>
        <taxon>Bacillales</taxon>
        <taxon>Paenibacillaceae</taxon>
        <taxon>Paenibacillus</taxon>
    </lineage>
</organism>